<dbReference type="AlphaFoldDB" id="T1JII8"/>
<keyword evidence="3" id="KW-1185">Reference proteome</keyword>
<evidence type="ECO:0000256" key="1">
    <source>
        <dbReference type="SAM" id="MobiDB-lite"/>
    </source>
</evidence>
<evidence type="ECO:0000313" key="2">
    <source>
        <dbReference type="EnsemblMetazoa" id="SMAR013669-PA"/>
    </source>
</evidence>
<feature type="region of interest" description="Disordered" evidence="1">
    <location>
        <begin position="26"/>
        <end position="52"/>
    </location>
</feature>
<dbReference type="HOGENOM" id="CLU_2378827_0_0_1"/>
<accession>T1JII8</accession>
<reference evidence="3" key="1">
    <citation type="submission" date="2011-05" db="EMBL/GenBank/DDBJ databases">
        <authorList>
            <person name="Richards S.R."/>
            <person name="Qu J."/>
            <person name="Jiang H."/>
            <person name="Jhangiani S.N."/>
            <person name="Agravi P."/>
            <person name="Goodspeed R."/>
            <person name="Gross S."/>
            <person name="Mandapat C."/>
            <person name="Jackson L."/>
            <person name="Mathew T."/>
            <person name="Pu L."/>
            <person name="Thornton R."/>
            <person name="Saada N."/>
            <person name="Wilczek-Boney K.B."/>
            <person name="Lee S."/>
            <person name="Kovar C."/>
            <person name="Wu Y."/>
            <person name="Scherer S.E."/>
            <person name="Worley K.C."/>
            <person name="Muzny D.M."/>
            <person name="Gibbs R."/>
        </authorList>
    </citation>
    <scope>NUCLEOTIDE SEQUENCE</scope>
    <source>
        <strain evidence="3">Brora</strain>
    </source>
</reference>
<reference evidence="2" key="2">
    <citation type="submission" date="2015-02" db="UniProtKB">
        <authorList>
            <consortium name="EnsemblMetazoa"/>
        </authorList>
    </citation>
    <scope>IDENTIFICATION</scope>
</reference>
<feature type="compositionally biased region" description="Polar residues" evidence="1">
    <location>
        <begin position="30"/>
        <end position="43"/>
    </location>
</feature>
<dbReference type="EMBL" id="JH431971">
    <property type="status" value="NOT_ANNOTATED_CDS"/>
    <property type="molecule type" value="Genomic_DNA"/>
</dbReference>
<organism evidence="2 3">
    <name type="scientific">Strigamia maritima</name>
    <name type="common">European centipede</name>
    <name type="synonym">Geophilus maritimus</name>
    <dbReference type="NCBI Taxonomy" id="126957"/>
    <lineage>
        <taxon>Eukaryota</taxon>
        <taxon>Metazoa</taxon>
        <taxon>Ecdysozoa</taxon>
        <taxon>Arthropoda</taxon>
        <taxon>Myriapoda</taxon>
        <taxon>Chilopoda</taxon>
        <taxon>Pleurostigmophora</taxon>
        <taxon>Geophilomorpha</taxon>
        <taxon>Linotaeniidae</taxon>
        <taxon>Strigamia</taxon>
    </lineage>
</organism>
<proteinExistence type="predicted"/>
<sequence>HLTTRACPVHGRCFFVQSVRPRDVERRAPTVSSVRSSAVGKQQKSTRKQTESTMMKQYDWTTVCLLIATSGFVGYGEHTEADCPESCLCVQLQKQ</sequence>
<dbReference type="Proteomes" id="UP000014500">
    <property type="component" value="Unassembled WGS sequence"/>
</dbReference>
<protein>
    <submittedName>
        <fullName evidence="2">Uncharacterized protein</fullName>
    </submittedName>
</protein>
<name>T1JII8_STRMM</name>
<evidence type="ECO:0000313" key="3">
    <source>
        <dbReference type="Proteomes" id="UP000014500"/>
    </source>
</evidence>
<dbReference type="EnsemblMetazoa" id="SMAR013669-RA">
    <property type="protein sequence ID" value="SMAR013669-PA"/>
    <property type="gene ID" value="SMAR013669"/>
</dbReference>